<sequence length="315" mass="36957">MCHLCFVKSDKIHLPENKECPTNETCFSWHSTDHHSVFCPARIEELKKGIFLPKIDDNLLARFVETLEIDEKYLLATSSALAQNIIPLKEIKVVDEIRERHQSLKDYEDSTFVVTLKLSFDNYDVVRKLLKKEIICKSRYVNLFNPKIPAERFLQMLSTITKEVSLFKIESEVTFSDIIQKVPNIEVFEIRDKCLKVNGETWLKDLMKFKKGKNFRELCIHLDTIEFDIEILKEFILTKCVNNVLISIFYDTGLSKERIDNFVDKIGKVFIEEQCLNFGCQPHIKINGGRYSRYFTLDIETTAQKATRKRKHNFQ</sequence>
<organism evidence="1 2">
    <name type="scientific">Panagrolaimus davidi</name>
    <dbReference type="NCBI Taxonomy" id="227884"/>
    <lineage>
        <taxon>Eukaryota</taxon>
        <taxon>Metazoa</taxon>
        <taxon>Ecdysozoa</taxon>
        <taxon>Nematoda</taxon>
        <taxon>Chromadorea</taxon>
        <taxon>Rhabditida</taxon>
        <taxon>Tylenchina</taxon>
        <taxon>Panagrolaimomorpha</taxon>
        <taxon>Panagrolaimoidea</taxon>
        <taxon>Panagrolaimidae</taxon>
        <taxon>Panagrolaimus</taxon>
    </lineage>
</organism>
<proteinExistence type="predicted"/>
<name>A0A914RBZ7_9BILA</name>
<evidence type="ECO:0000313" key="1">
    <source>
        <dbReference type="Proteomes" id="UP000887578"/>
    </source>
</evidence>
<accession>A0A914RBZ7</accession>
<dbReference type="Proteomes" id="UP000887578">
    <property type="component" value="Unplaced"/>
</dbReference>
<protein>
    <submittedName>
        <fullName evidence="2">DUF38 domain-containing protein</fullName>
    </submittedName>
</protein>
<dbReference type="AlphaFoldDB" id="A0A914RBZ7"/>
<dbReference type="WBParaSite" id="PDA_v2.g9152.t1">
    <property type="protein sequence ID" value="PDA_v2.g9152.t1"/>
    <property type="gene ID" value="PDA_v2.g9152"/>
</dbReference>
<reference evidence="2" key="1">
    <citation type="submission" date="2022-11" db="UniProtKB">
        <authorList>
            <consortium name="WormBaseParasite"/>
        </authorList>
    </citation>
    <scope>IDENTIFICATION</scope>
</reference>
<keyword evidence="1" id="KW-1185">Reference proteome</keyword>
<evidence type="ECO:0000313" key="2">
    <source>
        <dbReference type="WBParaSite" id="PDA_v2.g9152.t1"/>
    </source>
</evidence>